<dbReference type="InterPro" id="IPR028258">
    <property type="entry name" value="Sec3-PIP2_bind"/>
</dbReference>
<dbReference type="STRING" id="113540.ENSSFOP00015016627"/>
<proteinExistence type="inferred from homology"/>
<evidence type="ECO:0000256" key="3">
    <source>
        <dbReference type="ARBA" id="ARBA00022483"/>
    </source>
</evidence>
<dbReference type="AlphaFoldDB" id="A0A0P7TYK2"/>
<dbReference type="GO" id="GO:0006893">
    <property type="term" value="P:Golgi to plasma membrane transport"/>
    <property type="evidence" value="ECO:0007669"/>
    <property type="project" value="TreeGrafter"/>
</dbReference>
<feature type="domain" description="Exocyst complex component Sec3 PIP2-binding N-terminal" evidence="5">
    <location>
        <begin position="33"/>
        <end position="124"/>
    </location>
</feature>
<dbReference type="SMART" id="SM01313">
    <property type="entry name" value="Sec3-PIP2_bind"/>
    <property type="match status" value="1"/>
</dbReference>
<dbReference type="PANTHER" id="PTHR16092">
    <property type="entry name" value="SEC3/SYNTAXIN-RELATED"/>
    <property type="match status" value="1"/>
</dbReference>
<dbReference type="GO" id="GO:0005546">
    <property type="term" value="F:phosphatidylinositol-4,5-bisphosphate binding"/>
    <property type="evidence" value="ECO:0007669"/>
    <property type="project" value="TreeGrafter"/>
</dbReference>
<comment type="caution">
    <text evidence="6">The sequence shown here is derived from an EMBL/GenBank/DDBJ whole genome shotgun (WGS) entry which is preliminary data.</text>
</comment>
<dbReference type="GO" id="GO:0006887">
    <property type="term" value="P:exocytosis"/>
    <property type="evidence" value="ECO:0007669"/>
    <property type="project" value="UniProtKB-KW"/>
</dbReference>
<gene>
    <name evidence="6" type="ORF">Z043_114911</name>
</gene>
<sequence>MAVFSLRSTLQREIFTPREERLLGISFVWKASRKRKSAILCAAVSSEQQTPSRVVLVTVKTVKGHYKLSDSWPANDLTVVDGKDAVKETAEFDLHLDKVYRWVSSSAREKGAFVTCLWKINQRYLQDKVKFINISPAILEEVFPWQPGGATEIRGLQEVEEDGFQELTEREAADVQRLMEQSDTAVCDAKAFSQALHTNLARLDQDNLEALMETECQGERLLSLLDEALVEVERIERVLSRYDGMLFSAQRQLDVLQTLSDWLQNIDRNHGKLRSELCHLVEGLSLGEDHMRVLTEGDLKDEEQVEASILAVQMLSRCYSMPTTAGQRRLHGVAEQLIRFENVRQTFEQRLCQHITNILQGLGNGESGTETECWDTPLFHSHLLSYKPLMDWLRESSPLVFQQLAKVYAENISQLYERQTKELFESARSQLSGAKEPKKAGFLDSVASASSSKCGVSGWSSPPSGVESRASRVIEQVLGQLEFTCIREQEFLVSFFSLDSVPESAAVHMGRRSSVIDQTQTPVNPEQKKRPHSWIRTSSSVTHLVPCVGEWDCVRAVLGPMEHRLCALLSSCEKAEPLSCLTVLRSARRGLCQYRGHPCASLYCSLLQCAQEHGQHNLRTYTESLCREMEHLQVTKKSRGGILPFVSRLEEFLSQGKAILGGEEGHWGLEASYLQLFKAAIHTLDKLNGQNGRSSLLVTVMMNFHRMRGFLKQVELPGLKEIEDELRQRMALQLQHYVANCMGRPLGALTDFMEGVRGCLMHGVREEEVCFQLAYSKQELRRVTERYPGREELWTTMQTSLLSEYHQFQSLISKCYAGAGISLDFTEQDLLHFFSAISKDSRT</sequence>
<dbReference type="GO" id="GO:0005886">
    <property type="term" value="C:plasma membrane"/>
    <property type="evidence" value="ECO:0007669"/>
    <property type="project" value="TreeGrafter"/>
</dbReference>
<name>A0A0P7TYK2_SCLFO</name>
<keyword evidence="2" id="KW-0813">Transport</keyword>
<organism evidence="6 7">
    <name type="scientific">Scleropages formosus</name>
    <name type="common">Asian bonytongue</name>
    <name type="synonym">Osteoglossum formosum</name>
    <dbReference type="NCBI Taxonomy" id="113540"/>
    <lineage>
        <taxon>Eukaryota</taxon>
        <taxon>Metazoa</taxon>
        <taxon>Chordata</taxon>
        <taxon>Craniata</taxon>
        <taxon>Vertebrata</taxon>
        <taxon>Euteleostomi</taxon>
        <taxon>Actinopterygii</taxon>
        <taxon>Neopterygii</taxon>
        <taxon>Teleostei</taxon>
        <taxon>Osteoglossocephala</taxon>
        <taxon>Osteoglossomorpha</taxon>
        <taxon>Osteoglossiformes</taxon>
        <taxon>Osteoglossidae</taxon>
        <taxon>Scleropages</taxon>
    </lineage>
</organism>
<protein>
    <submittedName>
        <fullName evidence="6">Exocyst complex component 1-like</fullName>
    </submittedName>
</protein>
<evidence type="ECO:0000256" key="2">
    <source>
        <dbReference type="ARBA" id="ARBA00022448"/>
    </source>
</evidence>
<keyword evidence="4" id="KW-0175">Coiled coil</keyword>
<dbReference type="Gene3D" id="2.30.29.90">
    <property type="match status" value="1"/>
</dbReference>
<evidence type="ECO:0000256" key="4">
    <source>
        <dbReference type="ARBA" id="ARBA00023054"/>
    </source>
</evidence>
<dbReference type="PANTHER" id="PTHR16092:SF14">
    <property type="entry name" value="EXOCYST COMPLEX COMPONENT 1 ISOFORM X1"/>
    <property type="match status" value="1"/>
</dbReference>
<dbReference type="Pfam" id="PF09763">
    <property type="entry name" value="Sec3_CC"/>
    <property type="match status" value="1"/>
</dbReference>
<comment type="similarity">
    <text evidence="1">Belongs to the SEC3 family.</text>
</comment>
<dbReference type="Proteomes" id="UP000034805">
    <property type="component" value="Unassembled WGS sequence"/>
</dbReference>
<dbReference type="GO" id="GO:0000145">
    <property type="term" value="C:exocyst"/>
    <property type="evidence" value="ECO:0007669"/>
    <property type="project" value="InterPro"/>
</dbReference>
<dbReference type="Pfam" id="PF15277">
    <property type="entry name" value="Sec3-PIP2_bind"/>
    <property type="match status" value="1"/>
</dbReference>
<dbReference type="Pfam" id="PF20654">
    <property type="entry name" value="Sec3_C-term"/>
    <property type="match status" value="1"/>
</dbReference>
<accession>A0A0P7TYK2</accession>
<keyword evidence="3" id="KW-0268">Exocytosis</keyword>
<evidence type="ECO:0000313" key="7">
    <source>
        <dbReference type="Proteomes" id="UP000034805"/>
    </source>
</evidence>
<reference evidence="6 7" key="1">
    <citation type="submission" date="2015-08" db="EMBL/GenBank/DDBJ databases">
        <title>The genome of the Asian arowana (Scleropages formosus).</title>
        <authorList>
            <person name="Tan M.H."/>
            <person name="Gan H.M."/>
            <person name="Croft L.J."/>
            <person name="Austin C.M."/>
        </authorList>
    </citation>
    <scope>NUCLEOTIDE SEQUENCE [LARGE SCALE GENOMIC DNA]</scope>
    <source>
        <strain evidence="6">Aro1</strain>
    </source>
</reference>
<dbReference type="EMBL" id="JARO02005553">
    <property type="protein sequence ID" value="KPP66575.1"/>
    <property type="molecule type" value="Genomic_DNA"/>
</dbReference>
<dbReference type="CDD" id="cd14683">
    <property type="entry name" value="PH-EXOC1"/>
    <property type="match status" value="1"/>
</dbReference>
<evidence type="ECO:0000313" key="6">
    <source>
        <dbReference type="EMBL" id="KPP66575.1"/>
    </source>
</evidence>
<dbReference type="InterPro" id="IPR048628">
    <property type="entry name" value="Sec3_C"/>
</dbReference>
<evidence type="ECO:0000256" key="1">
    <source>
        <dbReference type="ARBA" id="ARBA00006518"/>
    </source>
</evidence>
<evidence type="ECO:0000259" key="5">
    <source>
        <dbReference type="SMART" id="SM01313"/>
    </source>
</evidence>
<dbReference type="InterPro" id="IPR019160">
    <property type="entry name" value="Sec3_CC"/>
</dbReference>